<keyword evidence="3 8" id="KW-0285">Flavoprotein</keyword>
<comment type="cofactor">
    <cofactor evidence="1 8">
        <name>FMN</name>
        <dbReference type="ChEBI" id="CHEBI:58210"/>
    </cofactor>
</comment>
<reference evidence="10 11" key="1">
    <citation type="submission" date="2020-08" db="EMBL/GenBank/DDBJ databases">
        <title>A Genomic Blueprint of the Chicken Gut Microbiome.</title>
        <authorList>
            <person name="Gilroy R."/>
            <person name="Ravi A."/>
            <person name="Getino M."/>
            <person name="Pursley I."/>
            <person name="Horton D.L."/>
            <person name="Alikhan N.-F."/>
            <person name="Baker D."/>
            <person name="Gharbi K."/>
            <person name="Hall N."/>
            <person name="Watson M."/>
            <person name="Adriaenssens E.M."/>
            <person name="Foster-Nyarko E."/>
            <person name="Jarju S."/>
            <person name="Secka A."/>
            <person name="Antonio M."/>
            <person name="Oren A."/>
            <person name="Chaudhuri R."/>
            <person name="La Ragione R.M."/>
            <person name="Hildebrand F."/>
            <person name="Pallen M.J."/>
        </authorList>
    </citation>
    <scope>NUCLEOTIDE SEQUENCE [LARGE SCALE GENOMIC DNA]</scope>
    <source>
        <strain evidence="10 11">Sa3CUN1</strain>
    </source>
</reference>
<evidence type="ECO:0000256" key="6">
    <source>
        <dbReference type="ARBA" id="ARBA00023002"/>
    </source>
</evidence>
<dbReference type="InterPro" id="IPR026021">
    <property type="entry name" value="YdjA-like"/>
</dbReference>
<comment type="caution">
    <text evidence="10">The sequence shown here is derived from an EMBL/GenBank/DDBJ whole genome shotgun (WGS) entry which is preliminary data.</text>
</comment>
<dbReference type="PANTHER" id="PTHR43821:SF1">
    <property type="entry name" value="NAD(P)H NITROREDUCTASE YDJA-RELATED"/>
    <property type="match status" value="1"/>
</dbReference>
<dbReference type="Gene3D" id="3.40.109.10">
    <property type="entry name" value="NADH Oxidase"/>
    <property type="match status" value="1"/>
</dbReference>
<dbReference type="Proteomes" id="UP000640335">
    <property type="component" value="Unassembled WGS sequence"/>
</dbReference>
<dbReference type="CDD" id="cd02135">
    <property type="entry name" value="YdjA-like"/>
    <property type="match status" value="1"/>
</dbReference>
<dbReference type="InterPro" id="IPR052530">
    <property type="entry name" value="NAD(P)H_nitroreductase"/>
</dbReference>
<keyword evidence="7 8" id="KW-0520">NAD</keyword>
<dbReference type="SUPFAM" id="SSF55469">
    <property type="entry name" value="FMN-dependent nitroreductase-like"/>
    <property type="match status" value="1"/>
</dbReference>
<evidence type="ECO:0000256" key="8">
    <source>
        <dbReference type="PIRNR" id="PIRNR000232"/>
    </source>
</evidence>
<name>A0ABR8Q1W3_9CLOT</name>
<dbReference type="InterPro" id="IPR029479">
    <property type="entry name" value="Nitroreductase"/>
</dbReference>
<dbReference type="PIRSF" id="PIRSF000232">
    <property type="entry name" value="YdjA"/>
    <property type="match status" value="1"/>
</dbReference>
<evidence type="ECO:0000256" key="3">
    <source>
        <dbReference type="ARBA" id="ARBA00022630"/>
    </source>
</evidence>
<protein>
    <recommendedName>
        <fullName evidence="8">Putative NAD(P)H nitroreductase</fullName>
        <ecNumber evidence="8">1.-.-.-</ecNumber>
    </recommendedName>
</protein>
<dbReference type="Pfam" id="PF00881">
    <property type="entry name" value="Nitroreductase"/>
    <property type="match status" value="1"/>
</dbReference>
<keyword evidence="5 8" id="KW-0521">NADP</keyword>
<evidence type="ECO:0000259" key="9">
    <source>
        <dbReference type="Pfam" id="PF00881"/>
    </source>
</evidence>
<gene>
    <name evidence="10" type="ORF">H9660_04535</name>
</gene>
<accession>A0ABR8Q1W3</accession>
<evidence type="ECO:0000256" key="2">
    <source>
        <dbReference type="ARBA" id="ARBA00007118"/>
    </source>
</evidence>
<sequence length="190" mass="21599">MSIQYPMSQLIKERRSIRKFKSDKVSNEVLEELLEVASYAPNHKLTQPWRFIVYKDEGSKVLANIMAETVANGPKKKSPEEVRARFESIPVHILVVINEEPNYFAREEDYAATCALIQNFQLAAWERKLGVLWKTDAFLASPTFRNGVGAKPGEKIAALLQVGYPDVVPNVVKRANISERIKLIDKNIEE</sequence>
<evidence type="ECO:0000256" key="7">
    <source>
        <dbReference type="ARBA" id="ARBA00023027"/>
    </source>
</evidence>
<evidence type="ECO:0000256" key="5">
    <source>
        <dbReference type="ARBA" id="ARBA00022857"/>
    </source>
</evidence>
<proteinExistence type="inferred from homology"/>
<keyword evidence="4 8" id="KW-0288">FMN</keyword>
<dbReference type="PANTHER" id="PTHR43821">
    <property type="entry name" value="NAD(P)H NITROREDUCTASE YDJA-RELATED"/>
    <property type="match status" value="1"/>
</dbReference>
<keyword evidence="6 8" id="KW-0560">Oxidoreductase</keyword>
<dbReference type="EMBL" id="JACSQZ010000010">
    <property type="protein sequence ID" value="MBD7914405.1"/>
    <property type="molecule type" value="Genomic_DNA"/>
</dbReference>
<evidence type="ECO:0000313" key="11">
    <source>
        <dbReference type="Proteomes" id="UP000640335"/>
    </source>
</evidence>
<keyword evidence="11" id="KW-1185">Reference proteome</keyword>
<evidence type="ECO:0000256" key="1">
    <source>
        <dbReference type="ARBA" id="ARBA00001917"/>
    </source>
</evidence>
<dbReference type="EC" id="1.-.-.-" evidence="8"/>
<evidence type="ECO:0000313" key="10">
    <source>
        <dbReference type="EMBL" id="MBD7914405.1"/>
    </source>
</evidence>
<evidence type="ECO:0000256" key="4">
    <source>
        <dbReference type="ARBA" id="ARBA00022643"/>
    </source>
</evidence>
<comment type="similarity">
    <text evidence="2 8">Belongs to the nitroreductase family.</text>
</comment>
<dbReference type="InterPro" id="IPR000415">
    <property type="entry name" value="Nitroreductase-like"/>
</dbReference>
<feature type="domain" description="Nitroreductase" evidence="9">
    <location>
        <begin position="11"/>
        <end position="164"/>
    </location>
</feature>
<dbReference type="RefSeq" id="WP_191748977.1">
    <property type="nucleotide sequence ID" value="NZ_JACSQZ010000010.1"/>
</dbReference>
<organism evidence="10 11">
    <name type="scientific">Clostridium gallinarum</name>
    <dbReference type="NCBI Taxonomy" id="2762246"/>
    <lineage>
        <taxon>Bacteria</taxon>
        <taxon>Bacillati</taxon>
        <taxon>Bacillota</taxon>
        <taxon>Clostridia</taxon>
        <taxon>Eubacteriales</taxon>
        <taxon>Clostridiaceae</taxon>
        <taxon>Clostridium</taxon>
    </lineage>
</organism>